<dbReference type="GO" id="GO:0004601">
    <property type="term" value="F:peroxidase activity"/>
    <property type="evidence" value="ECO:0007669"/>
    <property type="project" value="UniProtKB-KW"/>
</dbReference>
<dbReference type="PIRSF" id="PIRSF000303">
    <property type="entry name" value="Glutathion_perox"/>
    <property type="match status" value="1"/>
</dbReference>
<protein>
    <recommendedName>
        <fullName evidence="5">Glutathione peroxidase</fullName>
    </recommendedName>
</protein>
<reference evidence="7 8" key="1">
    <citation type="submission" date="2019-07" db="EMBL/GenBank/DDBJ databases">
        <title>Whole genome shotgun sequence of Aneurinibacillus danicus NBRC 102444.</title>
        <authorList>
            <person name="Hosoyama A."/>
            <person name="Uohara A."/>
            <person name="Ohji S."/>
            <person name="Ichikawa N."/>
        </authorList>
    </citation>
    <scope>NUCLEOTIDE SEQUENCE [LARGE SCALE GENOMIC DNA]</scope>
    <source>
        <strain evidence="7 8">NBRC 102444</strain>
    </source>
</reference>
<organism evidence="7 8">
    <name type="scientific">Aneurinibacillus danicus</name>
    <dbReference type="NCBI Taxonomy" id="267746"/>
    <lineage>
        <taxon>Bacteria</taxon>
        <taxon>Bacillati</taxon>
        <taxon>Bacillota</taxon>
        <taxon>Bacilli</taxon>
        <taxon>Bacillales</taxon>
        <taxon>Paenibacillaceae</taxon>
        <taxon>Aneurinibacillus group</taxon>
        <taxon>Aneurinibacillus</taxon>
    </lineage>
</organism>
<dbReference type="Proteomes" id="UP000321157">
    <property type="component" value="Unassembled WGS sequence"/>
</dbReference>
<dbReference type="InterPro" id="IPR029760">
    <property type="entry name" value="GPX_CS"/>
</dbReference>
<evidence type="ECO:0000256" key="2">
    <source>
        <dbReference type="ARBA" id="ARBA00022559"/>
    </source>
</evidence>
<dbReference type="SUPFAM" id="SSF52833">
    <property type="entry name" value="Thioredoxin-like"/>
    <property type="match status" value="1"/>
</dbReference>
<dbReference type="PROSITE" id="PS51355">
    <property type="entry name" value="GLUTATHIONE_PEROXID_3"/>
    <property type="match status" value="1"/>
</dbReference>
<dbReference type="InterPro" id="IPR036249">
    <property type="entry name" value="Thioredoxin-like_sf"/>
</dbReference>
<dbReference type="PANTHER" id="PTHR11592:SF78">
    <property type="entry name" value="GLUTATHIONE PEROXIDASE"/>
    <property type="match status" value="1"/>
</dbReference>
<comment type="similarity">
    <text evidence="1 5">Belongs to the glutathione peroxidase family.</text>
</comment>
<dbReference type="Gene3D" id="3.40.30.10">
    <property type="entry name" value="Glutaredoxin"/>
    <property type="match status" value="1"/>
</dbReference>
<evidence type="ECO:0000256" key="1">
    <source>
        <dbReference type="ARBA" id="ARBA00006926"/>
    </source>
</evidence>
<evidence type="ECO:0000313" key="7">
    <source>
        <dbReference type="EMBL" id="GEN33938.1"/>
    </source>
</evidence>
<dbReference type="EMBL" id="BJXX01000057">
    <property type="protein sequence ID" value="GEN33938.1"/>
    <property type="molecule type" value="Genomic_DNA"/>
</dbReference>
<evidence type="ECO:0000313" key="8">
    <source>
        <dbReference type="Proteomes" id="UP000321157"/>
    </source>
</evidence>
<sequence length="181" mass="21096">MKIYDFTVNDINGKEIKLEQYKDKVIMIVNTASKCRFTPQYSDLQKLYERYHNQGFEILGFPCNQFGEQEPGSNDEVQSFCQINYGVSFPLFEKVEVRGPQAHPLFTYLTKQAPFTGFDLNQISAKLLHAFLQEKFPEFLLDDSIKWNFTKFLIDKDGNVVKRFEPTVEPIDMEKSIEALL</sequence>
<evidence type="ECO:0000256" key="3">
    <source>
        <dbReference type="ARBA" id="ARBA00023002"/>
    </source>
</evidence>
<feature type="domain" description="Thioredoxin" evidence="6">
    <location>
        <begin position="1"/>
        <end position="181"/>
    </location>
</feature>
<dbReference type="RefSeq" id="WP_146809228.1">
    <property type="nucleotide sequence ID" value="NZ_BJXX01000057.1"/>
</dbReference>
<dbReference type="PRINTS" id="PR01011">
    <property type="entry name" value="GLUTPROXDASE"/>
</dbReference>
<dbReference type="InterPro" id="IPR000889">
    <property type="entry name" value="Glutathione_peroxidase"/>
</dbReference>
<comment type="caution">
    <text evidence="7">The sequence shown here is derived from an EMBL/GenBank/DDBJ whole genome shotgun (WGS) entry which is preliminary data.</text>
</comment>
<evidence type="ECO:0000256" key="4">
    <source>
        <dbReference type="PIRSR" id="PIRSR000303-1"/>
    </source>
</evidence>
<dbReference type="Pfam" id="PF00255">
    <property type="entry name" value="GSHPx"/>
    <property type="match status" value="1"/>
</dbReference>
<accession>A0A511V7N0</accession>
<dbReference type="PROSITE" id="PS51352">
    <property type="entry name" value="THIOREDOXIN_2"/>
    <property type="match status" value="1"/>
</dbReference>
<dbReference type="CDD" id="cd00340">
    <property type="entry name" value="GSH_Peroxidase"/>
    <property type="match status" value="1"/>
</dbReference>
<feature type="active site" evidence="4">
    <location>
        <position position="35"/>
    </location>
</feature>
<proteinExistence type="inferred from homology"/>
<dbReference type="InterPro" id="IPR013766">
    <property type="entry name" value="Thioredoxin_domain"/>
</dbReference>
<keyword evidence="3 5" id="KW-0560">Oxidoreductase</keyword>
<dbReference type="PANTHER" id="PTHR11592">
    <property type="entry name" value="GLUTATHIONE PEROXIDASE"/>
    <property type="match status" value="1"/>
</dbReference>
<dbReference type="FunFam" id="3.40.30.10:FF:000010">
    <property type="entry name" value="Glutathione peroxidase"/>
    <property type="match status" value="1"/>
</dbReference>
<dbReference type="GO" id="GO:0034599">
    <property type="term" value="P:cellular response to oxidative stress"/>
    <property type="evidence" value="ECO:0007669"/>
    <property type="project" value="TreeGrafter"/>
</dbReference>
<name>A0A511V7N0_9BACL</name>
<keyword evidence="8" id="KW-1185">Reference proteome</keyword>
<keyword evidence="2 5" id="KW-0575">Peroxidase</keyword>
<dbReference type="OrthoDB" id="9789406at2"/>
<dbReference type="AlphaFoldDB" id="A0A511V7N0"/>
<evidence type="ECO:0000256" key="5">
    <source>
        <dbReference type="RuleBase" id="RU000499"/>
    </source>
</evidence>
<dbReference type="PROSITE" id="PS00763">
    <property type="entry name" value="GLUTATHIONE_PEROXID_2"/>
    <property type="match status" value="1"/>
</dbReference>
<gene>
    <name evidence="7" type="primary">bsaA</name>
    <name evidence="7" type="ORF">ADA01nite_13980</name>
</gene>
<evidence type="ECO:0000259" key="6">
    <source>
        <dbReference type="PROSITE" id="PS51352"/>
    </source>
</evidence>